<comment type="caution">
    <text evidence="2">The sequence shown here is derived from an EMBL/GenBank/DDBJ whole genome shotgun (WGS) entry which is preliminary data.</text>
</comment>
<accession>A0A225SVS6</accession>
<gene>
    <name evidence="2" type="ORF">CEJ45_08345</name>
</gene>
<reference evidence="2 3" key="1">
    <citation type="journal article" date="2010" name="Int. J. Syst. Evol. Microbiol.">
        <title>Reclassification of Herbaspirillum putei as a later heterotypic synonym of Herbaspirillum huttiense, with the description of H. huttiense subsp. huttiense subsp. nov. and H. huttiense subsp. putei subsp. nov., comb. nov., and description of Herbaspirillum aquaticum sp. nov.</title>
        <authorList>
            <person name="Dobritsa A.P."/>
            <person name="Reddy M.C."/>
            <person name="Samadpour M."/>
        </authorList>
    </citation>
    <scope>NUCLEOTIDE SEQUENCE [LARGE SCALE GENOMIC DNA]</scope>
    <source>
        <strain evidence="2 3">IEH 4430</strain>
    </source>
</reference>
<sequence length="84" mass="8792">MSRNSSTDASRVKGVESASTRPVPKDAGYLAHQAEQLLAQLEILHVFATQNPEACKPAVAGAIGAAFDTAANLSRELDLLEAAE</sequence>
<dbReference type="AlphaFoldDB" id="A0A225SVS6"/>
<dbReference type="EMBL" id="NJGV01000006">
    <property type="protein sequence ID" value="OWY35273.1"/>
    <property type="molecule type" value="Genomic_DNA"/>
</dbReference>
<organism evidence="2 3">
    <name type="scientific">Herbaspirillum aquaticum</name>
    <dbReference type="NCBI Taxonomy" id="568783"/>
    <lineage>
        <taxon>Bacteria</taxon>
        <taxon>Pseudomonadati</taxon>
        <taxon>Pseudomonadota</taxon>
        <taxon>Betaproteobacteria</taxon>
        <taxon>Burkholderiales</taxon>
        <taxon>Oxalobacteraceae</taxon>
        <taxon>Herbaspirillum</taxon>
    </lineage>
</organism>
<proteinExistence type="predicted"/>
<evidence type="ECO:0000256" key="1">
    <source>
        <dbReference type="SAM" id="MobiDB-lite"/>
    </source>
</evidence>
<keyword evidence="3" id="KW-1185">Reference proteome</keyword>
<evidence type="ECO:0000313" key="2">
    <source>
        <dbReference type="EMBL" id="OWY35273.1"/>
    </source>
</evidence>
<evidence type="ECO:0000313" key="3">
    <source>
        <dbReference type="Proteomes" id="UP000214747"/>
    </source>
</evidence>
<feature type="region of interest" description="Disordered" evidence="1">
    <location>
        <begin position="1"/>
        <end position="24"/>
    </location>
</feature>
<dbReference type="RefSeq" id="WP_088754688.1">
    <property type="nucleotide sequence ID" value="NZ_NJGV01000006.1"/>
</dbReference>
<protein>
    <submittedName>
        <fullName evidence="2">Uncharacterized protein</fullName>
    </submittedName>
</protein>
<name>A0A225SVS6_9BURK</name>
<dbReference type="Proteomes" id="UP000214747">
    <property type="component" value="Unassembled WGS sequence"/>
</dbReference>